<dbReference type="PANTHER" id="PTHR12110">
    <property type="entry name" value="HYDROXYPYRUVATE ISOMERASE"/>
    <property type="match status" value="1"/>
</dbReference>
<dbReference type="PANTHER" id="PTHR12110:SF53">
    <property type="entry name" value="BLR5974 PROTEIN"/>
    <property type="match status" value="1"/>
</dbReference>
<gene>
    <name evidence="2" type="ORF">HRJ53_18225</name>
</gene>
<comment type="caution">
    <text evidence="2">The sequence shown here is derived from an EMBL/GenBank/DDBJ whole genome shotgun (WGS) entry which is preliminary data.</text>
</comment>
<feature type="non-terminal residue" evidence="2">
    <location>
        <position position="1"/>
    </location>
</feature>
<accession>A0A7V8NT83</accession>
<dbReference type="Pfam" id="PF01261">
    <property type="entry name" value="AP_endonuc_2"/>
    <property type="match status" value="1"/>
</dbReference>
<feature type="domain" description="Xylose isomerase-like TIM barrel" evidence="1">
    <location>
        <begin position="22"/>
        <end position="254"/>
    </location>
</feature>
<evidence type="ECO:0000313" key="2">
    <source>
        <dbReference type="EMBL" id="MBA0086922.1"/>
    </source>
</evidence>
<proteinExistence type="predicted"/>
<protein>
    <submittedName>
        <fullName evidence="2">Sugar phosphate isomerase/epimerase</fullName>
    </submittedName>
</protein>
<sequence length="280" mass="30639">GARLPIGFSTLGCPTWNWLKILDFAEQNGFAAVELRGLEGTMDLPSRHEFAGAQIEPSKKEIASRGLHISCVSSSANMHDTGPEHEKQLADARRFIDLAARLGAPYVRVFGNKLVGPRDAAVEHIAASLTELGGYAAPKSVTVLLESHGDFTNSAILGDILEKAASPHVGLLWDAHNTFVEGREDPAITVSQLGKYIRHTHLKDSRTENGQDHYVLTGRGEVPVKRQVELLFAAGYTGYYSLEWEKAWHPEIAEPEVAIADFARVMAQYLEAAGAREKRS</sequence>
<dbReference type="AlphaFoldDB" id="A0A7V8NT83"/>
<dbReference type="InterPro" id="IPR013022">
    <property type="entry name" value="Xyl_isomerase-like_TIM-brl"/>
</dbReference>
<evidence type="ECO:0000259" key="1">
    <source>
        <dbReference type="Pfam" id="PF01261"/>
    </source>
</evidence>
<dbReference type="Proteomes" id="UP000567293">
    <property type="component" value="Unassembled WGS sequence"/>
</dbReference>
<dbReference type="InterPro" id="IPR050312">
    <property type="entry name" value="IolE/XylAMocC-like"/>
</dbReference>
<reference evidence="2" key="1">
    <citation type="submission" date="2020-06" db="EMBL/GenBank/DDBJ databases">
        <title>Legume-microbial interactions unlock mineral nutrients during tropical forest succession.</title>
        <authorList>
            <person name="Epihov D.Z."/>
        </authorList>
    </citation>
    <scope>NUCLEOTIDE SEQUENCE [LARGE SCALE GENOMIC DNA]</scope>
    <source>
        <strain evidence="2">Pan2503</strain>
    </source>
</reference>
<keyword evidence="3" id="KW-1185">Reference proteome</keyword>
<dbReference type="GO" id="GO:0016853">
    <property type="term" value="F:isomerase activity"/>
    <property type="evidence" value="ECO:0007669"/>
    <property type="project" value="UniProtKB-KW"/>
</dbReference>
<dbReference type="Gene3D" id="3.20.20.150">
    <property type="entry name" value="Divalent-metal-dependent TIM barrel enzymes"/>
    <property type="match status" value="1"/>
</dbReference>
<keyword evidence="2" id="KW-0413">Isomerase</keyword>
<dbReference type="EMBL" id="JACDQQ010001745">
    <property type="protein sequence ID" value="MBA0086922.1"/>
    <property type="molecule type" value="Genomic_DNA"/>
</dbReference>
<dbReference type="InterPro" id="IPR036237">
    <property type="entry name" value="Xyl_isomerase-like_sf"/>
</dbReference>
<name>A0A7V8NT83_9BACT</name>
<dbReference type="SUPFAM" id="SSF51658">
    <property type="entry name" value="Xylose isomerase-like"/>
    <property type="match status" value="1"/>
</dbReference>
<organism evidence="2 3">
    <name type="scientific">Candidatus Acidiferrum panamense</name>
    <dbReference type="NCBI Taxonomy" id="2741543"/>
    <lineage>
        <taxon>Bacteria</taxon>
        <taxon>Pseudomonadati</taxon>
        <taxon>Acidobacteriota</taxon>
        <taxon>Terriglobia</taxon>
        <taxon>Candidatus Acidiferrales</taxon>
        <taxon>Candidatus Acidiferrum</taxon>
    </lineage>
</organism>
<evidence type="ECO:0000313" key="3">
    <source>
        <dbReference type="Proteomes" id="UP000567293"/>
    </source>
</evidence>